<sequence length="291" mass="32274">MTIGVKSCKRHGFEASHRDRNARFISRFWTSVALSTYSGVVTKSISDSEAGHRWETGSPIRGFHAAVEQSVHQSIPECRLSPQHRAGSGDGSVLPRGMDYVLLILAASSHYLYWCTTMNPRALESNREGPRTSHTVAQPPFSPLDDPARQPAEYRTSSEAKSQDPTSPGAKHIEEGDWQHSHCILVNPAALDLHLNGQWGPIGRCPGSHPCIPLNPMHPLFRSIRLPACTRHSKETRVHGTWFYTGLCDPGARKNTKPHLLQDALVRTGMFVSIHEKAITLSSAMIRNHDE</sequence>
<proteinExistence type="predicted"/>
<reference evidence="1" key="1">
    <citation type="journal article" date="2021" name="New Phytol.">
        <title>Evolutionary innovations through gain and loss of genes in the ectomycorrhizal Boletales.</title>
        <authorList>
            <person name="Wu G."/>
            <person name="Miyauchi S."/>
            <person name="Morin E."/>
            <person name="Kuo A."/>
            <person name="Drula E."/>
            <person name="Varga T."/>
            <person name="Kohler A."/>
            <person name="Feng B."/>
            <person name="Cao Y."/>
            <person name="Lipzen A."/>
            <person name="Daum C."/>
            <person name="Hundley H."/>
            <person name="Pangilinan J."/>
            <person name="Johnson J."/>
            <person name="Barry K."/>
            <person name="LaButti K."/>
            <person name="Ng V."/>
            <person name="Ahrendt S."/>
            <person name="Min B."/>
            <person name="Choi I.G."/>
            <person name="Park H."/>
            <person name="Plett J.M."/>
            <person name="Magnuson J."/>
            <person name="Spatafora J.W."/>
            <person name="Nagy L.G."/>
            <person name="Henrissat B."/>
            <person name="Grigoriev I.V."/>
            <person name="Yang Z.L."/>
            <person name="Xu J."/>
            <person name="Martin F.M."/>
        </authorList>
    </citation>
    <scope>NUCLEOTIDE SEQUENCE</scope>
    <source>
        <strain evidence="1">KUC20120723A-06</strain>
    </source>
</reference>
<dbReference type="EMBL" id="MU266327">
    <property type="protein sequence ID" value="KAH7931177.1"/>
    <property type="molecule type" value="Genomic_DNA"/>
</dbReference>
<protein>
    <submittedName>
        <fullName evidence="1">Uncharacterized protein</fullName>
    </submittedName>
</protein>
<evidence type="ECO:0000313" key="1">
    <source>
        <dbReference type="EMBL" id="KAH7931177.1"/>
    </source>
</evidence>
<name>A0ACB8C023_9AGAM</name>
<comment type="caution">
    <text evidence="1">The sequence shown here is derived from an EMBL/GenBank/DDBJ whole genome shotgun (WGS) entry which is preliminary data.</text>
</comment>
<gene>
    <name evidence="1" type="ORF">BV22DRAFT_1042540</name>
</gene>
<keyword evidence="2" id="KW-1185">Reference proteome</keyword>
<accession>A0ACB8C023</accession>
<dbReference type="Proteomes" id="UP000790709">
    <property type="component" value="Unassembled WGS sequence"/>
</dbReference>
<evidence type="ECO:0000313" key="2">
    <source>
        <dbReference type="Proteomes" id="UP000790709"/>
    </source>
</evidence>
<organism evidence="1 2">
    <name type="scientific">Leucogyrophana mollusca</name>
    <dbReference type="NCBI Taxonomy" id="85980"/>
    <lineage>
        <taxon>Eukaryota</taxon>
        <taxon>Fungi</taxon>
        <taxon>Dikarya</taxon>
        <taxon>Basidiomycota</taxon>
        <taxon>Agaricomycotina</taxon>
        <taxon>Agaricomycetes</taxon>
        <taxon>Agaricomycetidae</taxon>
        <taxon>Boletales</taxon>
        <taxon>Boletales incertae sedis</taxon>
        <taxon>Leucogyrophana</taxon>
    </lineage>
</organism>